<protein>
    <submittedName>
        <fullName evidence="2">Uncharacterized protein</fullName>
    </submittedName>
</protein>
<dbReference type="KEGG" id="cex:CSE_06540"/>
<accession>A0A7U6JFZ0</accession>
<evidence type="ECO:0000313" key="3">
    <source>
        <dbReference type="Proteomes" id="UP000004793"/>
    </source>
</evidence>
<proteinExistence type="predicted"/>
<keyword evidence="1" id="KW-1133">Transmembrane helix</keyword>
<reference evidence="2 3" key="1">
    <citation type="submission" date="2011-01" db="EMBL/GenBank/DDBJ databases">
        <title>Whole genome sequence of Caldisericum exile AZM16c01.</title>
        <authorList>
            <person name="Narita-Yamada S."/>
            <person name="Kawakoshi A."/>
            <person name="Nakamura S."/>
            <person name="Sasagawa M."/>
            <person name="Fukada J."/>
            <person name="Sekine M."/>
            <person name="Kato Y."/>
            <person name="Fukai R."/>
            <person name="Sasaki K."/>
            <person name="Hanamaki A."/>
            <person name="Narita H."/>
            <person name="Konno Y."/>
            <person name="Mori K."/>
            <person name="Yamazaki S."/>
            <person name="Suzuki K."/>
            <person name="Fujita N."/>
        </authorList>
    </citation>
    <scope>NUCLEOTIDE SEQUENCE [LARGE SCALE GENOMIC DNA]</scope>
    <source>
        <strain evidence="3">DSM 21853 / NBRC 104410 / AZM16c01</strain>
    </source>
</reference>
<evidence type="ECO:0000313" key="2">
    <source>
        <dbReference type="EMBL" id="BAL80780.1"/>
    </source>
</evidence>
<keyword evidence="1" id="KW-0812">Transmembrane</keyword>
<name>A0A7U6JFZ0_CALEA</name>
<evidence type="ECO:0000256" key="1">
    <source>
        <dbReference type="SAM" id="Phobius"/>
    </source>
</evidence>
<keyword evidence="3" id="KW-1185">Reference proteome</keyword>
<sequence>MLKFLYFNDGKHFRIFLEIELFLITAASFSIAYLSDSNYTKNSFKKKS</sequence>
<feature type="transmembrane region" description="Helical" evidence="1">
    <location>
        <begin position="12"/>
        <end position="34"/>
    </location>
</feature>
<gene>
    <name evidence="2" type="ordered locus">CSE_06540</name>
</gene>
<keyword evidence="1" id="KW-0472">Membrane</keyword>
<dbReference type="AlphaFoldDB" id="A0A7U6JFZ0"/>
<dbReference type="EMBL" id="AP012051">
    <property type="protein sequence ID" value="BAL80780.1"/>
    <property type="molecule type" value="Genomic_DNA"/>
</dbReference>
<organism evidence="2 3">
    <name type="scientific">Caldisericum exile (strain DSM 21853 / NBRC 104410 / AZM16c01)</name>
    <dbReference type="NCBI Taxonomy" id="511051"/>
    <lineage>
        <taxon>Bacteria</taxon>
        <taxon>Pseudomonadati</taxon>
        <taxon>Caldisericota/Cryosericota group</taxon>
        <taxon>Caldisericota</taxon>
        <taxon>Caldisericia</taxon>
        <taxon>Caldisericales</taxon>
        <taxon>Caldisericaceae</taxon>
        <taxon>Caldisericum</taxon>
    </lineage>
</organism>
<dbReference type="Proteomes" id="UP000004793">
    <property type="component" value="Chromosome"/>
</dbReference>